<reference evidence="10 11" key="1">
    <citation type="journal article" date="2014" name="Front. Genet.">
        <title>Genome and metabolic network of "Candidatus Phaeomarinobacter ectocarpi" Ec32, a new candidate genus of Alphaproteobacteria frequently associated with brown algae.</title>
        <authorList>
            <person name="Dittami S.M."/>
            <person name="Barbeyron T."/>
            <person name="Boyen C."/>
            <person name="Cambefort J."/>
            <person name="Collet G."/>
            <person name="Delage L."/>
            <person name="Gobet A."/>
            <person name="Groisillier A."/>
            <person name="Leblanc C."/>
            <person name="Michel G."/>
            <person name="Scornet D."/>
            <person name="Siegel A."/>
            <person name="Tapia J.E."/>
            <person name="Tonon T."/>
        </authorList>
    </citation>
    <scope>NUCLEOTIDE SEQUENCE [LARGE SCALE GENOMIC DNA]</scope>
    <source>
        <strain evidence="10 11">Ec32</strain>
    </source>
</reference>
<dbReference type="EMBL" id="HG966617">
    <property type="protein sequence ID" value="CDO61376.1"/>
    <property type="molecule type" value="Genomic_DNA"/>
</dbReference>
<feature type="transmembrane region" description="Helical" evidence="8">
    <location>
        <begin position="191"/>
        <end position="215"/>
    </location>
</feature>
<feature type="domain" description="RCK C-terminal" evidence="9">
    <location>
        <begin position="325"/>
        <end position="410"/>
    </location>
</feature>
<feature type="domain" description="RCK C-terminal" evidence="9">
    <location>
        <begin position="225"/>
        <end position="309"/>
    </location>
</feature>
<evidence type="ECO:0000313" key="11">
    <source>
        <dbReference type="Proteomes" id="UP000032160"/>
    </source>
</evidence>
<feature type="transmembrane region" description="Helical" evidence="8">
    <location>
        <begin position="431"/>
        <end position="457"/>
    </location>
</feature>
<dbReference type="Proteomes" id="UP000032160">
    <property type="component" value="Chromosome I"/>
</dbReference>
<protein>
    <submittedName>
        <fullName evidence="10">Anion permease ArsB/NhaD-like</fullName>
    </submittedName>
</protein>
<dbReference type="GO" id="GO:0005886">
    <property type="term" value="C:plasma membrane"/>
    <property type="evidence" value="ECO:0007669"/>
    <property type="project" value="TreeGrafter"/>
</dbReference>
<feature type="transmembrane region" description="Helical" evidence="8">
    <location>
        <begin position="133"/>
        <end position="149"/>
    </location>
</feature>
<evidence type="ECO:0000256" key="7">
    <source>
        <dbReference type="SAM" id="MobiDB-lite"/>
    </source>
</evidence>
<evidence type="ECO:0000313" key="10">
    <source>
        <dbReference type="EMBL" id="CDO61376.1"/>
    </source>
</evidence>
<keyword evidence="11" id="KW-1185">Reference proteome</keyword>
<evidence type="ECO:0000256" key="2">
    <source>
        <dbReference type="ARBA" id="ARBA00022448"/>
    </source>
</evidence>
<dbReference type="Pfam" id="PF03600">
    <property type="entry name" value="CitMHS"/>
    <property type="match status" value="1"/>
</dbReference>
<organism evidence="10 11">
    <name type="scientific">Candidatus Phaeomarinibacter ectocarpi</name>
    <dbReference type="NCBI Taxonomy" id="1458461"/>
    <lineage>
        <taxon>Bacteria</taxon>
        <taxon>Pseudomonadati</taxon>
        <taxon>Pseudomonadota</taxon>
        <taxon>Alphaproteobacteria</taxon>
        <taxon>Hyphomicrobiales</taxon>
        <taxon>Parvibaculaceae</taxon>
        <taxon>Candidatus Phaeomarinibacter</taxon>
    </lineage>
</organism>
<comment type="subcellular location">
    <subcellularLocation>
        <location evidence="1">Membrane</location>
        <topology evidence="1">Multi-pass membrane protein</topology>
    </subcellularLocation>
</comment>
<keyword evidence="4" id="KW-0677">Repeat</keyword>
<dbReference type="SUPFAM" id="SSF116726">
    <property type="entry name" value="TrkA C-terminal domain-like"/>
    <property type="match status" value="2"/>
</dbReference>
<sequence length="618" mass="65310">MEADFSHVWQMWVVFAAIIVAIAAYASENIPLELTSLALVAGLLAFFHIFPVEAVAGNNLLDARVLLAGFADPALIAVLALLVVGQGLFQSGALEDLAQLSNANATRAPFLTLGVMLVVVLIVSGFMNNTPVAVIFIPVVSALAAKAAISSSKMMIPLSYASILGGMTTLIGSSTNLLASGAAERAGLDRIGFFDFTIPGMFLAAVGIVYVAGILPRLLPSRANLAQEMEGSGKQFIAQLQLGYGHPMVGSKATGGMFPALKNITVRMVQRGEHAFLPPFEDLVLRPGDTLIIAATRATLTESLKQDPEIFQGLIHQDGGPSDPDDGDDQRPVRDLMLAESIVAPGSRLIGRNVEQAGFRMETDCIVLGVQRRSRMIRARMSDIRLEPGDVLLIVGTRESVRGLRTSRDVLLLEWSATEIPDLSNARKAQIILGGTVAAAALGIVPIAVAAVVGAFAMIASGCLNIRQGSRAIDRQIFLLVGAALALGTSLEMTGGATYIAQQVITVFASLGPAVVLSVFFLLVAILTNVLSNNATAVLFVPIAISTANGLGVDPMIFVYAVIFAANCSFATPMGYQTNLLVLGPGHYRFSDFMKAGAPLVIVLWLAFSLFAPWYYGL</sequence>
<feature type="transmembrane region" description="Helical" evidence="8">
    <location>
        <begin position="110"/>
        <end position="127"/>
    </location>
</feature>
<feature type="transmembrane region" description="Helical" evidence="8">
    <location>
        <begin position="161"/>
        <end position="179"/>
    </location>
</feature>
<evidence type="ECO:0000256" key="6">
    <source>
        <dbReference type="ARBA" id="ARBA00023136"/>
    </source>
</evidence>
<keyword evidence="6 8" id="KW-0472">Membrane</keyword>
<dbReference type="GO" id="GO:0008324">
    <property type="term" value="F:monoatomic cation transmembrane transporter activity"/>
    <property type="evidence" value="ECO:0007669"/>
    <property type="project" value="InterPro"/>
</dbReference>
<dbReference type="PROSITE" id="PS51202">
    <property type="entry name" value="RCK_C"/>
    <property type="match status" value="2"/>
</dbReference>
<feature type="region of interest" description="Disordered" evidence="7">
    <location>
        <begin position="313"/>
        <end position="332"/>
    </location>
</feature>
<dbReference type="InterPro" id="IPR051679">
    <property type="entry name" value="DASS-Related_Transporters"/>
</dbReference>
<dbReference type="Gene3D" id="3.30.70.1450">
    <property type="entry name" value="Regulator of K+ conductance, C-terminal domain"/>
    <property type="match status" value="2"/>
</dbReference>
<dbReference type="InterPro" id="IPR036721">
    <property type="entry name" value="RCK_C_sf"/>
</dbReference>
<evidence type="ECO:0000256" key="1">
    <source>
        <dbReference type="ARBA" id="ARBA00004141"/>
    </source>
</evidence>
<dbReference type="STRING" id="1458461.BN1012_Phect3164"/>
<evidence type="ECO:0000256" key="8">
    <source>
        <dbReference type="SAM" id="Phobius"/>
    </source>
</evidence>
<feature type="transmembrane region" description="Helical" evidence="8">
    <location>
        <begin position="477"/>
        <end position="500"/>
    </location>
</feature>
<feature type="transmembrane region" description="Helical" evidence="8">
    <location>
        <begin position="32"/>
        <end position="50"/>
    </location>
</feature>
<dbReference type="OrthoDB" id="9809303at2"/>
<gene>
    <name evidence="10" type="ORF">BN1012_Phect3164</name>
</gene>
<dbReference type="PANTHER" id="PTHR43652:SF2">
    <property type="entry name" value="BASIC AMINO ACID ANTIPORTER YFCC-RELATED"/>
    <property type="match status" value="1"/>
</dbReference>
<evidence type="ECO:0000259" key="9">
    <source>
        <dbReference type="PROSITE" id="PS51202"/>
    </source>
</evidence>
<dbReference type="PATRIC" id="fig|1458461.3.peg.3170"/>
<dbReference type="Pfam" id="PF02080">
    <property type="entry name" value="TrkA_C"/>
    <property type="match status" value="2"/>
</dbReference>
<name>X5MPE1_9HYPH</name>
<feature type="transmembrane region" description="Helical" evidence="8">
    <location>
        <begin position="596"/>
        <end position="616"/>
    </location>
</feature>
<dbReference type="AlphaFoldDB" id="X5MPE1"/>
<dbReference type="RefSeq" id="WP_043949183.1">
    <property type="nucleotide sequence ID" value="NZ_HG966617.1"/>
</dbReference>
<dbReference type="GO" id="GO:0006813">
    <property type="term" value="P:potassium ion transport"/>
    <property type="evidence" value="ECO:0007669"/>
    <property type="project" value="InterPro"/>
</dbReference>
<keyword evidence="5 8" id="KW-1133">Transmembrane helix</keyword>
<dbReference type="KEGG" id="pect:BN1012_Phect3164"/>
<proteinExistence type="predicted"/>
<evidence type="ECO:0000256" key="4">
    <source>
        <dbReference type="ARBA" id="ARBA00022737"/>
    </source>
</evidence>
<feature type="transmembrane region" description="Helical" evidence="8">
    <location>
        <begin position="6"/>
        <end position="25"/>
    </location>
</feature>
<dbReference type="PANTHER" id="PTHR43652">
    <property type="entry name" value="BASIC AMINO ACID ANTIPORTER YFCC-RELATED"/>
    <property type="match status" value="1"/>
</dbReference>
<keyword evidence="2" id="KW-0813">Transport</keyword>
<evidence type="ECO:0000256" key="5">
    <source>
        <dbReference type="ARBA" id="ARBA00022989"/>
    </source>
</evidence>
<dbReference type="HOGENOM" id="CLU_005170_6_1_5"/>
<feature type="transmembrane region" description="Helical" evidence="8">
    <location>
        <begin position="534"/>
        <end position="551"/>
    </location>
</feature>
<feature type="transmembrane region" description="Helical" evidence="8">
    <location>
        <begin position="558"/>
        <end position="576"/>
    </location>
</feature>
<dbReference type="InterPro" id="IPR004680">
    <property type="entry name" value="Cit_transptr-like_dom"/>
</dbReference>
<feature type="transmembrane region" description="Helical" evidence="8">
    <location>
        <begin position="507"/>
        <end position="528"/>
    </location>
</feature>
<feature type="transmembrane region" description="Helical" evidence="8">
    <location>
        <begin position="70"/>
        <end position="89"/>
    </location>
</feature>
<dbReference type="InterPro" id="IPR006037">
    <property type="entry name" value="RCK_C"/>
</dbReference>
<accession>X5MPE1</accession>
<evidence type="ECO:0000256" key="3">
    <source>
        <dbReference type="ARBA" id="ARBA00022692"/>
    </source>
</evidence>
<keyword evidence="3 8" id="KW-0812">Transmembrane</keyword>